<dbReference type="CDD" id="cd06550">
    <property type="entry name" value="TM_ABC_iron-siderophores_like"/>
    <property type="match status" value="1"/>
</dbReference>
<sequence length="358" mass="36356">MHTRASSALATAFPPPAGYWALSAGAGRVLFHKRGVLAALGLMVLLTALAGASLAYGTAELSPWDALRAILGQGEPKHVFLIKELRLPRLAAGLLSGAALGVAGCLLQTLAHNRLATPGIIGIDDGASAFAVASIIAVPTSLAPSALALMGAATATALVFGLSGGSGSKGYRFIVVGIAVGAVFGALTNLMLARSDMDSANLAYPWTVGSLNARPAQAVWLLAMGLLVCLPAAKYLGRALNVLRFSEPVAVGLGVALRRTRALTLVVTVVLTALGVAVVGPVGLIALAAPEMARQLAGRQGVPIIGAALSGALLMALADWVGRSAFAPIEIPVGVITAVVGGPYLLWILLRRPDRRIG</sequence>
<keyword evidence="7 8" id="KW-0472">Membrane</keyword>
<feature type="transmembrane region" description="Helical" evidence="8">
    <location>
        <begin position="213"/>
        <end position="233"/>
    </location>
</feature>
<dbReference type="GO" id="GO:0022857">
    <property type="term" value="F:transmembrane transporter activity"/>
    <property type="evidence" value="ECO:0007669"/>
    <property type="project" value="InterPro"/>
</dbReference>
<evidence type="ECO:0000256" key="6">
    <source>
        <dbReference type="ARBA" id="ARBA00022989"/>
    </source>
</evidence>
<dbReference type="GO" id="GO:0005886">
    <property type="term" value="C:plasma membrane"/>
    <property type="evidence" value="ECO:0007669"/>
    <property type="project" value="UniProtKB-SubCell"/>
</dbReference>
<dbReference type="RefSeq" id="WP_180154083.1">
    <property type="nucleotide sequence ID" value="NZ_JACCEM010000003.1"/>
</dbReference>
<feature type="transmembrane region" description="Helical" evidence="8">
    <location>
        <begin position="333"/>
        <end position="350"/>
    </location>
</feature>
<keyword evidence="6 8" id="KW-1133">Transmembrane helix</keyword>
<dbReference type="InterPro" id="IPR000522">
    <property type="entry name" value="ABC_transptr_permease_BtuC"/>
</dbReference>
<feature type="transmembrane region" description="Helical" evidence="8">
    <location>
        <begin position="35"/>
        <end position="59"/>
    </location>
</feature>
<evidence type="ECO:0000256" key="2">
    <source>
        <dbReference type="ARBA" id="ARBA00007935"/>
    </source>
</evidence>
<dbReference type="PANTHER" id="PTHR30472:SF24">
    <property type="entry name" value="FERRIC ENTEROBACTIN TRANSPORT SYSTEM PERMEASE PROTEIN FEPG"/>
    <property type="match status" value="1"/>
</dbReference>
<keyword evidence="4" id="KW-1003">Cell membrane</keyword>
<gene>
    <name evidence="9" type="ORF">H0A72_05550</name>
</gene>
<feature type="transmembrane region" description="Helical" evidence="8">
    <location>
        <begin position="301"/>
        <end position="321"/>
    </location>
</feature>
<organism evidence="9 10">
    <name type="scientific">Parapusillimonas granuli</name>
    <dbReference type="NCBI Taxonomy" id="380911"/>
    <lineage>
        <taxon>Bacteria</taxon>
        <taxon>Pseudomonadati</taxon>
        <taxon>Pseudomonadota</taxon>
        <taxon>Betaproteobacteria</taxon>
        <taxon>Burkholderiales</taxon>
        <taxon>Alcaligenaceae</taxon>
        <taxon>Parapusillimonas</taxon>
    </lineage>
</organism>
<keyword evidence="5 8" id="KW-0812">Transmembrane</keyword>
<comment type="similarity">
    <text evidence="2">Belongs to the binding-protein-dependent transport system permease family. FecCD subfamily.</text>
</comment>
<dbReference type="EMBL" id="JACCEM010000003">
    <property type="protein sequence ID" value="NYT48769.1"/>
    <property type="molecule type" value="Genomic_DNA"/>
</dbReference>
<comment type="caution">
    <text evidence="9">The sequence shown here is derived from an EMBL/GenBank/DDBJ whole genome shotgun (WGS) entry which is preliminary data.</text>
</comment>
<feature type="transmembrane region" description="Helical" evidence="8">
    <location>
        <begin position="131"/>
        <end position="161"/>
    </location>
</feature>
<name>A0A853FXE2_9BURK</name>
<dbReference type="SUPFAM" id="SSF81345">
    <property type="entry name" value="ABC transporter involved in vitamin B12 uptake, BtuC"/>
    <property type="match status" value="1"/>
</dbReference>
<evidence type="ECO:0000256" key="1">
    <source>
        <dbReference type="ARBA" id="ARBA00004651"/>
    </source>
</evidence>
<evidence type="ECO:0000256" key="3">
    <source>
        <dbReference type="ARBA" id="ARBA00022448"/>
    </source>
</evidence>
<evidence type="ECO:0000256" key="4">
    <source>
        <dbReference type="ARBA" id="ARBA00022475"/>
    </source>
</evidence>
<evidence type="ECO:0000313" key="10">
    <source>
        <dbReference type="Proteomes" id="UP000559809"/>
    </source>
</evidence>
<feature type="transmembrane region" description="Helical" evidence="8">
    <location>
        <begin position="90"/>
        <end position="111"/>
    </location>
</feature>
<dbReference type="Proteomes" id="UP000559809">
    <property type="component" value="Unassembled WGS sequence"/>
</dbReference>
<dbReference type="Gene3D" id="1.10.3470.10">
    <property type="entry name" value="ABC transporter involved in vitamin B12 uptake, BtuC"/>
    <property type="match status" value="1"/>
</dbReference>
<dbReference type="AlphaFoldDB" id="A0A853FXE2"/>
<evidence type="ECO:0000256" key="7">
    <source>
        <dbReference type="ARBA" id="ARBA00023136"/>
    </source>
</evidence>
<reference evidence="9 10" key="1">
    <citation type="submission" date="2020-07" db="EMBL/GenBank/DDBJ databases">
        <title>Taxonomic revisions and descriptions of new bacterial species based on genomic comparisons in the high-G+C-content subgroup of the family Alcaligenaceae.</title>
        <authorList>
            <person name="Szabo A."/>
            <person name="Felfoldi T."/>
        </authorList>
    </citation>
    <scope>NUCLEOTIDE SEQUENCE [LARGE SCALE GENOMIC DNA]</scope>
    <source>
        <strain evidence="9 10">LMG 24012</strain>
    </source>
</reference>
<comment type="subcellular location">
    <subcellularLocation>
        <location evidence="1">Cell membrane</location>
        <topology evidence="1">Multi-pass membrane protein</topology>
    </subcellularLocation>
</comment>
<evidence type="ECO:0000256" key="5">
    <source>
        <dbReference type="ARBA" id="ARBA00022692"/>
    </source>
</evidence>
<dbReference type="GO" id="GO:0033214">
    <property type="term" value="P:siderophore-iron import into cell"/>
    <property type="evidence" value="ECO:0007669"/>
    <property type="project" value="TreeGrafter"/>
</dbReference>
<feature type="transmembrane region" description="Helical" evidence="8">
    <location>
        <begin position="173"/>
        <end position="193"/>
    </location>
</feature>
<evidence type="ECO:0000313" key="9">
    <source>
        <dbReference type="EMBL" id="NYT48769.1"/>
    </source>
</evidence>
<accession>A0A853FXE2</accession>
<proteinExistence type="inferred from homology"/>
<keyword evidence="3" id="KW-0813">Transport</keyword>
<keyword evidence="10" id="KW-1185">Reference proteome</keyword>
<dbReference type="Pfam" id="PF01032">
    <property type="entry name" value="FecCD"/>
    <property type="match status" value="1"/>
</dbReference>
<feature type="transmembrane region" description="Helical" evidence="8">
    <location>
        <begin position="263"/>
        <end position="289"/>
    </location>
</feature>
<evidence type="ECO:0000256" key="8">
    <source>
        <dbReference type="SAM" id="Phobius"/>
    </source>
</evidence>
<protein>
    <submittedName>
        <fullName evidence="9">Iron ABC transporter permease</fullName>
    </submittedName>
</protein>
<dbReference type="PANTHER" id="PTHR30472">
    <property type="entry name" value="FERRIC ENTEROBACTIN TRANSPORT SYSTEM PERMEASE PROTEIN"/>
    <property type="match status" value="1"/>
</dbReference>
<dbReference type="InterPro" id="IPR037294">
    <property type="entry name" value="ABC_BtuC-like"/>
</dbReference>